<gene>
    <name evidence="1" type="ORF">LCGC14_2202540</name>
</gene>
<evidence type="ECO:0000313" key="1">
    <source>
        <dbReference type="EMBL" id="KKL60713.1"/>
    </source>
</evidence>
<dbReference type="AlphaFoldDB" id="A0A0F9DG71"/>
<reference evidence="1" key="1">
    <citation type="journal article" date="2015" name="Nature">
        <title>Complex archaea that bridge the gap between prokaryotes and eukaryotes.</title>
        <authorList>
            <person name="Spang A."/>
            <person name="Saw J.H."/>
            <person name="Jorgensen S.L."/>
            <person name="Zaremba-Niedzwiedzka K."/>
            <person name="Martijn J."/>
            <person name="Lind A.E."/>
            <person name="van Eijk R."/>
            <person name="Schleper C."/>
            <person name="Guy L."/>
            <person name="Ettema T.J."/>
        </authorList>
    </citation>
    <scope>NUCLEOTIDE SEQUENCE</scope>
</reference>
<dbReference type="EMBL" id="LAZR01029055">
    <property type="protein sequence ID" value="KKL60713.1"/>
    <property type="molecule type" value="Genomic_DNA"/>
</dbReference>
<accession>A0A0F9DG71</accession>
<protein>
    <submittedName>
        <fullName evidence="1">Uncharacterized protein</fullName>
    </submittedName>
</protein>
<name>A0A0F9DG71_9ZZZZ</name>
<sequence length="29" mass="3373">GWSMPERARVYLGAVHVGDTGWYLFEEFV</sequence>
<comment type="caution">
    <text evidence="1">The sequence shown here is derived from an EMBL/GenBank/DDBJ whole genome shotgun (WGS) entry which is preliminary data.</text>
</comment>
<organism evidence="1">
    <name type="scientific">marine sediment metagenome</name>
    <dbReference type="NCBI Taxonomy" id="412755"/>
    <lineage>
        <taxon>unclassified sequences</taxon>
        <taxon>metagenomes</taxon>
        <taxon>ecological metagenomes</taxon>
    </lineage>
</organism>
<feature type="non-terminal residue" evidence="1">
    <location>
        <position position="1"/>
    </location>
</feature>
<proteinExistence type="predicted"/>